<protein>
    <submittedName>
        <fullName evidence="1">DUF2889 domain-containing protein</fullName>
    </submittedName>
</protein>
<dbReference type="RefSeq" id="WP_368374628.1">
    <property type="nucleotide sequence ID" value="NZ_JBFRYB010000001.1"/>
</dbReference>
<gene>
    <name evidence="1" type="ORF">AB4875_03345</name>
</gene>
<dbReference type="InterPro" id="IPR021312">
    <property type="entry name" value="DUF2889"/>
</dbReference>
<dbReference type="Proteomes" id="UP001557484">
    <property type="component" value="Unassembled WGS sequence"/>
</dbReference>
<evidence type="ECO:0000313" key="1">
    <source>
        <dbReference type="EMBL" id="MEX1664507.1"/>
    </source>
</evidence>
<dbReference type="EMBL" id="JBFRYB010000001">
    <property type="protein sequence ID" value="MEX1664507.1"/>
    <property type="molecule type" value="Genomic_DNA"/>
</dbReference>
<reference evidence="1 2" key="1">
    <citation type="journal article" date="2011" name="Int. J. Syst. Evol. Microbiol.">
        <title>Zhongshania antarctica gen. nov., sp. nov. and Zhongshania guokunii sp. nov., gammaproteobacteria respectively isolated from coastal attached (fast) ice and surface seawater of the Antarctic.</title>
        <authorList>
            <person name="Li H.J."/>
            <person name="Zhang X.Y."/>
            <person name="Chen C.X."/>
            <person name="Zhang Y.J."/>
            <person name="Gao Z.M."/>
            <person name="Yu Y."/>
            <person name="Chen X.L."/>
            <person name="Chen B."/>
            <person name="Zhang Y.Z."/>
        </authorList>
    </citation>
    <scope>NUCLEOTIDE SEQUENCE [LARGE SCALE GENOMIC DNA]</scope>
    <source>
        <strain evidence="1 2">R06B22</strain>
    </source>
</reference>
<accession>A0ABV3TSH9</accession>
<evidence type="ECO:0000313" key="2">
    <source>
        <dbReference type="Proteomes" id="UP001557484"/>
    </source>
</evidence>
<comment type="caution">
    <text evidence="1">The sequence shown here is derived from an EMBL/GenBank/DDBJ whole genome shotgun (WGS) entry which is preliminary data.</text>
</comment>
<keyword evidence="2" id="KW-1185">Reference proteome</keyword>
<name>A0ABV3TSH9_9GAMM</name>
<sequence>MPAATDYPENPNYGQGRYRRRIRLSTTGNSVFSELEDTNHAFRCTITHDGAHVTDIQSEVIRIPFDTCPGAVKPIRKLIGLALCDDIQELIPQVDTGGNCTHLLDLALMAIRHASRKETEWLYDICIEDQPTDEAVCAEIFANGELIHSWQTLNWGIQEPAALAGKVLYKGFSKWANEAFSGDAKEAAFALQKGYFVSSARRYNIDAQAGDSALEHSDVMLGVCFSYSSPQIEVARRTAGSTRDFSDTPAQLLTFAEPTLR</sequence>
<proteinExistence type="predicted"/>
<dbReference type="Pfam" id="PF11136">
    <property type="entry name" value="DUF2889"/>
    <property type="match status" value="1"/>
</dbReference>
<organism evidence="1 2">
    <name type="scientific">Zhongshania arctica</name>
    <dbReference type="NCBI Taxonomy" id="3238302"/>
    <lineage>
        <taxon>Bacteria</taxon>
        <taxon>Pseudomonadati</taxon>
        <taxon>Pseudomonadota</taxon>
        <taxon>Gammaproteobacteria</taxon>
        <taxon>Cellvibrionales</taxon>
        <taxon>Spongiibacteraceae</taxon>
        <taxon>Zhongshania</taxon>
    </lineage>
</organism>